<comment type="caution">
    <text evidence="2">The sequence shown here is derived from an EMBL/GenBank/DDBJ whole genome shotgun (WGS) entry which is preliminary data.</text>
</comment>
<dbReference type="RefSeq" id="WP_042900409.1">
    <property type="nucleotide sequence ID" value="NZ_JPFU01000005.1"/>
</dbReference>
<name>A0A081Q468_STRMT</name>
<comment type="subcellular location">
    <subcellularLocation>
        <location evidence="1">Virion</location>
    </subcellularLocation>
</comment>
<protein>
    <submittedName>
        <fullName evidence="2">Phage major capsid protein, HK97 family</fullName>
    </submittedName>
</protein>
<dbReference type="EMBL" id="JPFU01000005">
    <property type="protein sequence ID" value="KEQ37741.1"/>
    <property type="molecule type" value="Genomic_DNA"/>
</dbReference>
<evidence type="ECO:0000313" key="3">
    <source>
        <dbReference type="Proteomes" id="UP000028090"/>
    </source>
</evidence>
<dbReference type="SUPFAM" id="SSF56563">
    <property type="entry name" value="Major capsid protein gp5"/>
    <property type="match status" value="1"/>
</dbReference>
<organism evidence="2 3">
    <name type="scientific">Streptococcus mitis</name>
    <dbReference type="NCBI Taxonomy" id="28037"/>
    <lineage>
        <taxon>Bacteria</taxon>
        <taxon>Bacillati</taxon>
        <taxon>Bacillota</taxon>
        <taxon>Bacilli</taxon>
        <taxon>Lactobacillales</taxon>
        <taxon>Streptococcaceae</taxon>
        <taxon>Streptococcus</taxon>
        <taxon>Streptococcus mitis group</taxon>
    </lineage>
</organism>
<dbReference type="AlphaFoldDB" id="A0A081Q468"/>
<dbReference type="Proteomes" id="UP000028090">
    <property type="component" value="Unassembled WGS sequence"/>
</dbReference>
<evidence type="ECO:0000313" key="2">
    <source>
        <dbReference type="EMBL" id="KEQ37741.1"/>
    </source>
</evidence>
<evidence type="ECO:0000256" key="1">
    <source>
        <dbReference type="ARBA" id="ARBA00004328"/>
    </source>
</evidence>
<sequence length="283" mass="32615">MAKNFSLVEKYVRSRGMSIDDEKSKTGLILSQDITSIYDVPEEGKELVDLVNVIEHTGTGGTYETVGFDDEHLAELESEDFRDSKSVELRKKQIRTKFEHKTFSGRIALSSEQVEDGEYNISDFLSKKIPRLCRKTRNIEIGKILKEAPEKNVSNFDELKDTINDLNPERHNTLVLSQSLFKFLDKEKSSDGNYILKINKKERYSENLYVDDVIVVPDEVLGVKGDKVAFVGDLYNFATLFERNKNSLRWVSESVIYGMSLMLYTRFVVKKIETDCAFFIKWN</sequence>
<accession>A0A081Q468</accession>
<gene>
    <name evidence="2" type="ORF">SK629_0477</name>
</gene>
<reference evidence="2 3" key="1">
    <citation type="submission" date="2014-05" db="EMBL/GenBank/DDBJ databases">
        <authorList>
            <person name="Daugherty S.C."/>
            <person name="Tallon L.J."/>
            <person name="Sadzewicz L."/>
            <person name="Kilian M."/>
            <person name="Tettelin H."/>
        </authorList>
    </citation>
    <scope>NUCLEOTIDE SEQUENCE [LARGE SCALE GENOMIC DNA]</scope>
    <source>
        <strain evidence="2 3">SK629</strain>
    </source>
</reference>
<dbReference type="NCBIfam" id="TIGR01554">
    <property type="entry name" value="major_cap_HK97"/>
    <property type="match status" value="1"/>
</dbReference>
<dbReference type="InterPro" id="IPR024455">
    <property type="entry name" value="Phage_capsid"/>
</dbReference>
<dbReference type="PATRIC" id="fig|28037.95.peg.438"/>
<dbReference type="OrthoDB" id="85826at2"/>
<proteinExistence type="predicted"/>